<dbReference type="SUPFAM" id="SSF141986">
    <property type="entry name" value="LD-carboxypeptidase A C-terminal domain-like"/>
    <property type="match status" value="1"/>
</dbReference>
<dbReference type="EMBL" id="JBGGTQ010000002">
    <property type="protein sequence ID" value="MEZ0491392.1"/>
    <property type="molecule type" value="Genomic_DNA"/>
</dbReference>
<reference evidence="8 9" key="1">
    <citation type="submission" date="2024-07" db="EMBL/GenBank/DDBJ databases">
        <authorList>
            <person name="Thanompreechachai J."/>
            <person name="Duangmal K."/>
        </authorList>
    </citation>
    <scope>NUCLEOTIDE SEQUENCE [LARGE SCALE GENOMIC DNA]</scope>
    <source>
        <strain evidence="8 9">TBRC 1896</strain>
    </source>
</reference>
<dbReference type="InterPro" id="IPR003507">
    <property type="entry name" value="S66_fam"/>
</dbReference>
<proteinExistence type="inferred from homology"/>
<keyword evidence="5" id="KW-0720">Serine protease</keyword>
<dbReference type="Proteomes" id="UP001566476">
    <property type="component" value="Unassembled WGS sequence"/>
</dbReference>
<evidence type="ECO:0000256" key="5">
    <source>
        <dbReference type="ARBA" id="ARBA00022825"/>
    </source>
</evidence>
<dbReference type="InterPro" id="IPR027478">
    <property type="entry name" value="LdcA_N"/>
</dbReference>
<evidence type="ECO:0000256" key="2">
    <source>
        <dbReference type="ARBA" id="ARBA00022645"/>
    </source>
</evidence>
<dbReference type="InterPro" id="IPR040449">
    <property type="entry name" value="Peptidase_S66_N"/>
</dbReference>
<keyword evidence="3" id="KW-0645">Protease</keyword>
<dbReference type="PANTHER" id="PTHR30237:SF2">
    <property type="entry name" value="MUREIN TETRAPEPTIDE CARBOXYPEPTIDASE"/>
    <property type="match status" value="1"/>
</dbReference>
<dbReference type="Gene3D" id="3.40.50.10740">
    <property type="entry name" value="Class I glutamine amidotransferase-like"/>
    <property type="match status" value="1"/>
</dbReference>
<evidence type="ECO:0000259" key="6">
    <source>
        <dbReference type="Pfam" id="PF02016"/>
    </source>
</evidence>
<dbReference type="InterPro" id="IPR040921">
    <property type="entry name" value="Peptidase_S66C"/>
</dbReference>
<evidence type="ECO:0000313" key="9">
    <source>
        <dbReference type="Proteomes" id="UP001566476"/>
    </source>
</evidence>
<feature type="domain" description="LD-carboxypeptidase C-terminal" evidence="7">
    <location>
        <begin position="175"/>
        <end position="288"/>
    </location>
</feature>
<dbReference type="InterPro" id="IPR027461">
    <property type="entry name" value="Carboxypeptidase_A_C_sf"/>
</dbReference>
<comment type="caution">
    <text evidence="8">The sequence shown here is derived from an EMBL/GenBank/DDBJ whole genome shotgun (WGS) entry which is preliminary data.</text>
</comment>
<gene>
    <name evidence="8" type="ORF">AB2L28_03995</name>
</gene>
<dbReference type="Pfam" id="PF17676">
    <property type="entry name" value="Peptidase_S66C"/>
    <property type="match status" value="1"/>
</dbReference>
<evidence type="ECO:0000259" key="7">
    <source>
        <dbReference type="Pfam" id="PF17676"/>
    </source>
</evidence>
<evidence type="ECO:0000256" key="1">
    <source>
        <dbReference type="ARBA" id="ARBA00010233"/>
    </source>
</evidence>
<organism evidence="8 9">
    <name type="scientific">Kineococcus mangrovi</name>
    <dbReference type="NCBI Taxonomy" id="1660183"/>
    <lineage>
        <taxon>Bacteria</taxon>
        <taxon>Bacillati</taxon>
        <taxon>Actinomycetota</taxon>
        <taxon>Actinomycetes</taxon>
        <taxon>Kineosporiales</taxon>
        <taxon>Kineosporiaceae</taxon>
        <taxon>Kineococcus</taxon>
    </lineage>
</organism>
<dbReference type="Gene3D" id="3.50.30.60">
    <property type="entry name" value="LD-carboxypeptidase A C-terminal domain-like"/>
    <property type="match status" value="1"/>
</dbReference>
<keyword evidence="4" id="KW-0378">Hydrolase</keyword>
<keyword evidence="9" id="KW-1185">Reference proteome</keyword>
<dbReference type="Pfam" id="PF02016">
    <property type="entry name" value="Peptidase_S66"/>
    <property type="match status" value="1"/>
</dbReference>
<name>A0ABV4HY97_9ACTN</name>
<dbReference type="CDD" id="cd07025">
    <property type="entry name" value="Peptidase_S66"/>
    <property type="match status" value="1"/>
</dbReference>
<dbReference type="SUPFAM" id="SSF52317">
    <property type="entry name" value="Class I glutamine amidotransferase-like"/>
    <property type="match status" value="1"/>
</dbReference>
<keyword evidence="2" id="KW-0121">Carboxypeptidase</keyword>
<sequence>MTGATPPLPARLTPGDRVVVLSPSSWPEERRHLDDLLAALASWGLRPELSAHVEDRRGYMAGTVADRLTDLHEALRDPGVRALVASRGGCGAIRLVHGLDGDLLRRDPKPLVGYSDITALHQVWRRAGVPVVHGAVHGAHQDLVRRQLLEGATTTVHRDPGALTAGLTTTGTAAGVLVGGNLEMLARTVGVVDVSWEGCLLLVEANRAAGLGTVDRALSQLRLSGALDGLTGVVVGSFEEFAGYADRGWTVLDTLHDLLDDLGVPVLGGIGTGHLDDPVPVPLGVPAVLDADAGRLDVQPLVR</sequence>
<dbReference type="PIRSF" id="PIRSF028757">
    <property type="entry name" value="LD-carboxypeptidase"/>
    <property type="match status" value="1"/>
</dbReference>
<evidence type="ECO:0000313" key="8">
    <source>
        <dbReference type="EMBL" id="MEZ0491392.1"/>
    </source>
</evidence>
<dbReference type="InterPro" id="IPR029062">
    <property type="entry name" value="Class_I_gatase-like"/>
</dbReference>
<evidence type="ECO:0000256" key="3">
    <source>
        <dbReference type="ARBA" id="ARBA00022670"/>
    </source>
</evidence>
<comment type="similarity">
    <text evidence="1">Belongs to the peptidase S66 family.</text>
</comment>
<evidence type="ECO:0000256" key="4">
    <source>
        <dbReference type="ARBA" id="ARBA00022801"/>
    </source>
</evidence>
<protein>
    <submittedName>
        <fullName evidence="8">LD-carboxypeptidase</fullName>
    </submittedName>
</protein>
<dbReference type="PANTHER" id="PTHR30237">
    <property type="entry name" value="MURAMOYLTETRAPEPTIDE CARBOXYPEPTIDASE"/>
    <property type="match status" value="1"/>
</dbReference>
<accession>A0ABV4HY97</accession>
<dbReference type="RefSeq" id="WP_370717437.1">
    <property type="nucleotide sequence ID" value="NZ_JBGGTQ010000002.1"/>
</dbReference>
<feature type="domain" description="LD-carboxypeptidase N-terminal" evidence="6">
    <location>
        <begin position="18"/>
        <end position="134"/>
    </location>
</feature>